<evidence type="ECO:0000313" key="1">
    <source>
        <dbReference type="EMBL" id="AVO25055.1"/>
    </source>
</evidence>
<dbReference type="EMBL" id="MG962366">
    <property type="protein sequence ID" value="AVO25055.1"/>
    <property type="molecule type" value="Genomic_DNA"/>
</dbReference>
<dbReference type="KEGG" id="vg:64766377"/>
<evidence type="ECO:0000313" key="2">
    <source>
        <dbReference type="Proteomes" id="UP000241290"/>
    </source>
</evidence>
<accession>A0A2P1JXJ3</accession>
<sequence>MSDSICGMCLRASDIGVYTVGDPIAYAHPGCPDHGRCAEFVLGPRVDNAGRPMCGNCLAYEDEHHWGEGEQG</sequence>
<protein>
    <submittedName>
        <fullName evidence="1">Uncharacterized protein</fullName>
    </submittedName>
</protein>
<keyword evidence="2" id="KW-1185">Reference proteome</keyword>
<dbReference type="RefSeq" id="YP_010059146.1">
    <property type="nucleotide sequence ID" value="NC_054724.1"/>
</dbReference>
<dbReference type="Proteomes" id="UP000241290">
    <property type="component" value="Genome"/>
</dbReference>
<proteinExistence type="predicted"/>
<dbReference type="GeneID" id="64766377"/>
<gene>
    <name evidence="1" type="primary">124</name>
    <name evidence="1" type="ORF">SEA_FINCH_124</name>
</gene>
<reference evidence="2" key="1">
    <citation type="submission" date="2018-02" db="EMBL/GenBank/DDBJ databases">
        <authorList>
            <person name="Cohen D.B."/>
            <person name="Kent A.D."/>
        </authorList>
    </citation>
    <scope>NUCLEOTIDE SEQUENCE [LARGE SCALE GENOMIC DNA]</scope>
</reference>
<organism evidence="1 2">
    <name type="scientific">Rhodococcus phage Finch</name>
    <dbReference type="NCBI Taxonomy" id="2094144"/>
    <lineage>
        <taxon>Viruses</taxon>
        <taxon>Duplodnaviria</taxon>
        <taxon>Heunggongvirae</taxon>
        <taxon>Uroviricota</taxon>
        <taxon>Caudoviricetes</taxon>
        <taxon>Finchvirus</taxon>
        <taxon>Finchvirus finch</taxon>
    </lineage>
</organism>
<name>A0A2P1JXJ3_9CAUD</name>